<feature type="domain" description="BPTI/Kunitz inhibitor" evidence="4">
    <location>
        <begin position="159"/>
        <end position="209"/>
    </location>
</feature>
<dbReference type="GeneID" id="106176148"/>
<dbReference type="PANTHER" id="PTHR47247:SF1">
    <property type="entry name" value="KUNITZ-TYPE PROTEASE INHIBITOR 2"/>
    <property type="match status" value="1"/>
</dbReference>
<dbReference type="KEGG" id="lak:106176148"/>
<keyword evidence="2 6" id="KW-0722">Serine protease inhibitor</keyword>
<evidence type="ECO:0000256" key="1">
    <source>
        <dbReference type="ARBA" id="ARBA00022690"/>
    </source>
</evidence>
<dbReference type="PANTHER" id="PTHR47247">
    <property type="entry name" value="KUNITZ-TYPE PROTEASE INHIBITOR 2"/>
    <property type="match status" value="1"/>
</dbReference>
<evidence type="ECO:0000313" key="6">
    <source>
        <dbReference type="RefSeq" id="XP_013413857.1"/>
    </source>
</evidence>
<feature type="domain" description="BPTI/Kunitz inhibitor" evidence="4">
    <location>
        <begin position="56"/>
        <end position="106"/>
    </location>
</feature>
<dbReference type="Gene3D" id="2.10.25.10">
    <property type="entry name" value="Laminin"/>
    <property type="match status" value="1"/>
</dbReference>
<dbReference type="SUPFAM" id="SSF57362">
    <property type="entry name" value="BPTI-like"/>
    <property type="match status" value="2"/>
</dbReference>
<dbReference type="OrthoDB" id="5950222at2759"/>
<dbReference type="CDD" id="cd19941">
    <property type="entry name" value="TIL"/>
    <property type="match status" value="1"/>
</dbReference>
<gene>
    <name evidence="6" type="primary">LOC106176148</name>
</gene>
<dbReference type="InterPro" id="IPR002223">
    <property type="entry name" value="Kunitz_BPTI"/>
</dbReference>
<dbReference type="FunFam" id="4.10.410.10:FF:000020">
    <property type="entry name" value="Collagen, type VI, alpha 3"/>
    <property type="match status" value="1"/>
</dbReference>
<dbReference type="Pfam" id="PF00014">
    <property type="entry name" value="Kunitz_BPTI"/>
    <property type="match status" value="2"/>
</dbReference>
<sequence length="312" mass="33672">MQGKTCEDISCPDGSVCRQYTTACVTAPCPQSEPECVVQASGKPQVGIEETPKDVCSEPKVIGRCRMSIPRFYFNAETNACESFTYGGCDANGNNFLTLEDCQNACPGSPAVAVQQIQQREATSCKDMECPAGTQCQQETAVCVTSPCPQPKPLCVDVCREPKVVGHCRGYYTKYYFNSESNTCEEFIYGGCGGNGNNFGSLQDCQSACARSSGEVTQQSQQADSSCPVPRQVFRLCGSPCPPTCSNPNPVCMMVCTLGCECPRSAPVLHEGRCIAAEECPQTGTKPSSLAFLFRCFNREFYTDPLTGRITC</sequence>
<dbReference type="AlphaFoldDB" id="A0A1S3JU50"/>
<accession>A0A1S3JU50</accession>
<dbReference type="CDD" id="cd00109">
    <property type="entry name" value="Kunitz-type"/>
    <property type="match status" value="2"/>
</dbReference>
<dbReference type="GO" id="GO:0004867">
    <property type="term" value="F:serine-type endopeptidase inhibitor activity"/>
    <property type="evidence" value="ECO:0007669"/>
    <property type="project" value="UniProtKB-KW"/>
</dbReference>
<dbReference type="InterPro" id="IPR036880">
    <property type="entry name" value="Kunitz_BPTI_sf"/>
</dbReference>
<evidence type="ECO:0000313" key="5">
    <source>
        <dbReference type="Proteomes" id="UP000085678"/>
    </source>
</evidence>
<dbReference type="PROSITE" id="PS00280">
    <property type="entry name" value="BPTI_KUNITZ_1"/>
    <property type="match status" value="2"/>
</dbReference>
<dbReference type="InterPro" id="IPR020901">
    <property type="entry name" value="Prtase_inh_Kunz-CS"/>
</dbReference>
<reference evidence="6" key="1">
    <citation type="submission" date="2025-08" db="UniProtKB">
        <authorList>
            <consortium name="RefSeq"/>
        </authorList>
    </citation>
    <scope>IDENTIFICATION</scope>
    <source>
        <tissue evidence="6">Gonads</tissue>
    </source>
</reference>
<dbReference type="SUPFAM" id="SSF57567">
    <property type="entry name" value="Serine protease inhibitors"/>
    <property type="match status" value="1"/>
</dbReference>
<dbReference type="Gene3D" id="4.10.410.10">
    <property type="entry name" value="Pancreatic trypsin inhibitor Kunitz domain"/>
    <property type="match status" value="2"/>
</dbReference>
<evidence type="ECO:0000259" key="4">
    <source>
        <dbReference type="PROSITE" id="PS50279"/>
    </source>
</evidence>
<dbReference type="InParanoid" id="A0A1S3JU50"/>
<evidence type="ECO:0000256" key="3">
    <source>
        <dbReference type="ARBA" id="ARBA00023157"/>
    </source>
</evidence>
<keyword evidence="3" id="KW-1015">Disulfide bond</keyword>
<name>A0A1S3JU50_LINAN</name>
<keyword evidence="5" id="KW-1185">Reference proteome</keyword>
<dbReference type="InterPro" id="IPR002919">
    <property type="entry name" value="TIL_dom"/>
</dbReference>
<dbReference type="Pfam" id="PF01826">
    <property type="entry name" value="TIL"/>
    <property type="match status" value="1"/>
</dbReference>
<protein>
    <submittedName>
        <fullName evidence="6">Kunitz-type serine protease inhibitor</fullName>
    </submittedName>
</protein>
<proteinExistence type="predicted"/>
<keyword evidence="1 6" id="KW-0646">Protease inhibitor</keyword>
<dbReference type="Proteomes" id="UP000085678">
    <property type="component" value="Unplaced"/>
</dbReference>
<dbReference type="PRINTS" id="PR00759">
    <property type="entry name" value="BASICPTASE"/>
</dbReference>
<evidence type="ECO:0000256" key="2">
    <source>
        <dbReference type="ARBA" id="ARBA00022900"/>
    </source>
</evidence>
<dbReference type="PROSITE" id="PS50279">
    <property type="entry name" value="BPTI_KUNITZ_2"/>
    <property type="match status" value="2"/>
</dbReference>
<dbReference type="InterPro" id="IPR036084">
    <property type="entry name" value="Ser_inhib-like_sf"/>
</dbReference>
<dbReference type="SMART" id="SM00131">
    <property type="entry name" value="KU"/>
    <property type="match status" value="2"/>
</dbReference>
<dbReference type="FunFam" id="4.10.410.10:FF:000006">
    <property type="entry name" value="Serine peptidase inhibitor, Kunitz type 1"/>
    <property type="match status" value="1"/>
</dbReference>
<organism evidence="5 6">
    <name type="scientific">Lingula anatina</name>
    <name type="common">Brachiopod</name>
    <name type="synonym">Lingula unguis</name>
    <dbReference type="NCBI Taxonomy" id="7574"/>
    <lineage>
        <taxon>Eukaryota</taxon>
        <taxon>Metazoa</taxon>
        <taxon>Spiralia</taxon>
        <taxon>Lophotrochozoa</taxon>
        <taxon>Brachiopoda</taxon>
        <taxon>Linguliformea</taxon>
        <taxon>Lingulata</taxon>
        <taxon>Lingulida</taxon>
        <taxon>Linguloidea</taxon>
        <taxon>Lingulidae</taxon>
        <taxon>Lingula</taxon>
    </lineage>
</organism>
<dbReference type="RefSeq" id="XP_013413857.1">
    <property type="nucleotide sequence ID" value="XM_013558403.1"/>
</dbReference>